<dbReference type="EMBL" id="JAAWWL010000002">
    <property type="protein sequence ID" value="NKI33058.1"/>
    <property type="molecule type" value="Genomic_DNA"/>
</dbReference>
<dbReference type="InterPro" id="IPR000524">
    <property type="entry name" value="Tscrpt_reg_HTH_GntR"/>
</dbReference>
<dbReference type="InterPro" id="IPR036390">
    <property type="entry name" value="WH_DNA-bd_sf"/>
</dbReference>
<evidence type="ECO:0000313" key="6">
    <source>
        <dbReference type="Proteomes" id="UP000718451"/>
    </source>
</evidence>
<keyword evidence="1" id="KW-0805">Transcription regulation</keyword>
<keyword evidence="3" id="KW-0804">Transcription</keyword>
<dbReference type="PROSITE" id="PS50949">
    <property type="entry name" value="HTH_GNTR"/>
    <property type="match status" value="1"/>
</dbReference>
<comment type="caution">
    <text evidence="5">The sequence shown here is derived from an EMBL/GenBank/DDBJ whole genome shotgun (WGS) entry which is preliminary data.</text>
</comment>
<gene>
    <name evidence="5" type="ORF">HCU67_13960</name>
</gene>
<evidence type="ECO:0000256" key="1">
    <source>
        <dbReference type="ARBA" id="ARBA00023015"/>
    </source>
</evidence>
<evidence type="ECO:0000259" key="4">
    <source>
        <dbReference type="PROSITE" id="PS50949"/>
    </source>
</evidence>
<dbReference type="PANTHER" id="PTHR38445:SF10">
    <property type="entry name" value="GNTR-FAMILY TRANSCRIPTIONAL REGULATOR"/>
    <property type="match status" value="1"/>
</dbReference>
<dbReference type="SUPFAM" id="SSF53822">
    <property type="entry name" value="Periplasmic binding protein-like I"/>
    <property type="match status" value="1"/>
</dbReference>
<sequence length="343" mass="39664">MDSNSLEKLLELIDKLKEVKTLSKHEQLVLGIIDTINSGHLTIGDQLPSINVMVDEVGFARKTIVKAYEELKAKGLVESKKTKGYFVVNSNTQLFLRIALIMYSFQRFQQEFYNTLRKNLEDKVQIDVFFHHNNEDVFETIFGNIVGKYGMYVVAPIEHERSKEVLASLQPEKLIVIDRYLDIGKEYSYVVQEFYHSTLKVFNQLLPKMKKYKRSVLFYREDRDYPQGIKRSFEEFCSANDIDQQILPMYESEEVVKDTLYICIDDADLWLLLKDCRNSDFRIGKDVGVLSFNDHVVKEIISGGITTISADFKEMATLTAKNIRNLSYDNSIIPTSLLERGSI</sequence>
<keyword evidence="6" id="KW-1185">Reference proteome</keyword>
<dbReference type="RefSeq" id="WP_168553208.1">
    <property type="nucleotide sequence ID" value="NZ_JAAWWL010000002.1"/>
</dbReference>
<evidence type="ECO:0000313" key="5">
    <source>
        <dbReference type="EMBL" id="NKI33058.1"/>
    </source>
</evidence>
<dbReference type="SUPFAM" id="SSF46785">
    <property type="entry name" value="Winged helix' DNA-binding domain"/>
    <property type="match status" value="1"/>
</dbReference>
<feature type="domain" description="HTH gntR-type" evidence="4">
    <location>
        <begin position="22"/>
        <end position="90"/>
    </location>
</feature>
<reference evidence="5 6" key="1">
    <citation type="submission" date="2020-04" db="EMBL/GenBank/DDBJ databases">
        <authorList>
            <person name="Yoon J."/>
        </authorList>
    </citation>
    <scope>NUCLEOTIDE SEQUENCE [LARGE SCALE GENOMIC DNA]</scope>
    <source>
        <strain evidence="5 6">DJ-13</strain>
    </source>
</reference>
<dbReference type="InterPro" id="IPR046335">
    <property type="entry name" value="LacI/GalR-like_sensor"/>
</dbReference>
<dbReference type="InterPro" id="IPR036388">
    <property type="entry name" value="WH-like_DNA-bd_sf"/>
</dbReference>
<dbReference type="Pfam" id="PF13377">
    <property type="entry name" value="Peripla_BP_3"/>
    <property type="match status" value="1"/>
</dbReference>
<proteinExistence type="predicted"/>
<evidence type="ECO:0000256" key="3">
    <source>
        <dbReference type="ARBA" id="ARBA00023163"/>
    </source>
</evidence>
<protein>
    <submittedName>
        <fullName evidence="5">GntR family transcriptional regulator</fullName>
    </submittedName>
</protein>
<dbReference type="PANTHER" id="PTHR38445">
    <property type="entry name" value="HTH-TYPE TRANSCRIPTIONAL REPRESSOR YTRA"/>
    <property type="match status" value="1"/>
</dbReference>
<dbReference type="Pfam" id="PF00392">
    <property type="entry name" value="GntR"/>
    <property type="match status" value="1"/>
</dbReference>
<evidence type="ECO:0000256" key="2">
    <source>
        <dbReference type="ARBA" id="ARBA00023125"/>
    </source>
</evidence>
<dbReference type="InterPro" id="IPR028082">
    <property type="entry name" value="Peripla_BP_I"/>
</dbReference>
<dbReference type="SMART" id="SM00345">
    <property type="entry name" value="HTH_GNTR"/>
    <property type="match status" value="1"/>
</dbReference>
<accession>A0ABX1GSZ0</accession>
<keyword evidence="2" id="KW-0238">DNA-binding</keyword>
<dbReference type="Gene3D" id="3.40.50.2300">
    <property type="match status" value="2"/>
</dbReference>
<organism evidence="5 6">
    <name type="scientific">Croceivirga thetidis</name>
    <dbReference type="NCBI Taxonomy" id="2721623"/>
    <lineage>
        <taxon>Bacteria</taxon>
        <taxon>Pseudomonadati</taxon>
        <taxon>Bacteroidota</taxon>
        <taxon>Flavobacteriia</taxon>
        <taxon>Flavobacteriales</taxon>
        <taxon>Flavobacteriaceae</taxon>
        <taxon>Croceivirga</taxon>
    </lineage>
</organism>
<name>A0ABX1GSZ0_9FLAO</name>
<dbReference type="Gene3D" id="1.10.10.10">
    <property type="entry name" value="Winged helix-like DNA-binding domain superfamily/Winged helix DNA-binding domain"/>
    <property type="match status" value="1"/>
</dbReference>
<dbReference type="CDD" id="cd07377">
    <property type="entry name" value="WHTH_GntR"/>
    <property type="match status" value="1"/>
</dbReference>
<dbReference type="Proteomes" id="UP000718451">
    <property type="component" value="Unassembled WGS sequence"/>
</dbReference>